<dbReference type="InterPro" id="IPR000566">
    <property type="entry name" value="Lipocln_cytosolic_FA-bd_dom"/>
</dbReference>
<dbReference type="FunFam" id="2.40.128.20:FF:000003">
    <property type="entry name" value="Apolipoprotein D"/>
    <property type="match status" value="1"/>
</dbReference>
<dbReference type="InterPro" id="IPR022271">
    <property type="entry name" value="Lipocalin_ApoD"/>
</dbReference>
<dbReference type="InterPro" id="IPR003057">
    <property type="entry name" value="Invtbrt_color"/>
</dbReference>
<dbReference type="AlphaFoldDB" id="A0AAV2PKW8"/>
<dbReference type="EMBL" id="CAXKWB010000252">
    <property type="protein sequence ID" value="CAL4060051.1"/>
    <property type="molecule type" value="Genomic_DNA"/>
</dbReference>
<dbReference type="GO" id="GO:0031409">
    <property type="term" value="F:pigment binding"/>
    <property type="evidence" value="ECO:0007669"/>
    <property type="project" value="InterPro"/>
</dbReference>
<dbReference type="Pfam" id="PF08212">
    <property type="entry name" value="Lipocalin_2"/>
    <property type="match status" value="1"/>
</dbReference>
<evidence type="ECO:0000313" key="11">
    <source>
        <dbReference type="EMBL" id="CAL4060051.1"/>
    </source>
</evidence>
<dbReference type="SUPFAM" id="SSF50814">
    <property type="entry name" value="Lipocalins"/>
    <property type="match status" value="1"/>
</dbReference>
<sequence>MSCALVTFSVMPSAEGERAVTPKPPSPGPCATPPVVQNFNLHRYLGRWYEIERMFNPFQFGDCVTADYSLNPNNTVRVINSNGLGGTLDTIKGTATPAPGHEGRLNVVFPDTRGFADANRGEGPNYNVVATDYTNYAVVYSCTTFTIPGQAETKLEFSWFLARRPMASPQFVPRLKAYLDSVGVDSERYLPTNQDNCVRRPL</sequence>
<dbReference type="PANTHER" id="PTHR10612">
    <property type="entry name" value="APOLIPOPROTEIN D"/>
    <property type="match status" value="1"/>
</dbReference>
<evidence type="ECO:0000256" key="2">
    <source>
        <dbReference type="ARBA" id="ARBA00006889"/>
    </source>
</evidence>
<keyword evidence="4" id="KW-0813">Transport</keyword>
<comment type="caution">
    <text evidence="11">The sequence shown here is derived from an EMBL/GenBank/DDBJ whole genome shotgun (WGS) entry which is preliminary data.</text>
</comment>
<dbReference type="InterPro" id="IPR022272">
    <property type="entry name" value="Lipocalin_CS"/>
</dbReference>
<dbReference type="Gene3D" id="2.40.128.20">
    <property type="match status" value="1"/>
</dbReference>
<dbReference type="PANTHER" id="PTHR10612:SF34">
    <property type="entry name" value="APOLIPOPROTEIN D"/>
    <property type="match status" value="1"/>
</dbReference>
<keyword evidence="9" id="KW-0325">Glycoprotein</keyword>
<keyword evidence="5" id="KW-0964">Secreted</keyword>
<proteinExistence type="inferred from homology"/>
<evidence type="ECO:0000256" key="3">
    <source>
        <dbReference type="ARBA" id="ARBA00019890"/>
    </source>
</evidence>
<comment type="subcellular location">
    <subcellularLocation>
        <location evidence="1">Secreted</location>
    </subcellularLocation>
</comment>
<evidence type="ECO:0000259" key="10">
    <source>
        <dbReference type="Pfam" id="PF08212"/>
    </source>
</evidence>
<dbReference type="GO" id="GO:0005737">
    <property type="term" value="C:cytoplasm"/>
    <property type="evidence" value="ECO:0007669"/>
    <property type="project" value="TreeGrafter"/>
</dbReference>
<dbReference type="GO" id="GO:0006629">
    <property type="term" value="P:lipid metabolic process"/>
    <property type="evidence" value="ECO:0007669"/>
    <property type="project" value="TreeGrafter"/>
</dbReference>
<dbReference type="PIRSF" id="PIRSF036893">
    <property type="entry name" value="Lipocalin_ApoD"/>
    <property type="match status" value="1"/>
</dbReference>
<dbReference type="GO" id="GO:0008289">
    <property type="term" value="F:lipid binding"/>
    <property type="evidence" value="ECO:0007669"/>
    <property type="project" value="UniProtKB-KW"/>
</dbReference>
<name>A0AAV2PKW8_MEGNR</name>
<keyword evidence="6" id="KW-0732">Signal</keyword>
<organism evidence="11 12">
    <name type="scientific">Meganyctiphanes norvegica</name>
    <name type="common">Northern krill</name>
    <name type="synonym">Thysanopoda norvegica</name>
    <dbReference type="NCBI Taxonomy" id="48144"/>
    <lineage>
        <taxon>Eukaryota</taxon>
        <taxon>Metazoa</taxon>
        <taxon>Ecdysozoa</taxon>
        <taxon>Arthropoda</taxon>
        <taxon>Crustacea</taxon>
        <taxon>Multicrustacea</taxon>
        <taxon>Malacostraca</taxon>
        <taxon>Eumalacostraca</taxon>
        <taxon>Eucarida</taxon>
        <taxon>Euphausiacea</taxon>
        <taxon>Euphausiidae</taxon>
        <taxon>Meganyctiphanes</taxon>
    </lineage>
</organism>
<dbReference type="Proteomes" id="UP001497623">
    <property type="component" value="Unassembled WGS sequence"/>
</dbReference>
<dbReference type="GO" id="GO:0000302">
    <property type="term" value="P:response to reactive oxygen species"/>
    <property type="evidence" value="ECO:0007669"/>
    <property type="project" value="TreeGrafter"/>
</dbReference>
<gene>
    <name evidence="11" type="ORF">MNOR_LOCUS1008</name>
</gene>
<dbReference type="PRINTS" id="PR01273">
    <property type="entry name" value="INVTBRTCOLOR"/>
</dbReference>
<evidence type="ECO:0000256" key="7">
    <source>
        <dbReference type="ARBA" id="ARBA00023121"/>
    </source>
</evidence>
<evidence type="ECO:0000313" key="12">
    <source>
        <dbReference type="Proteomes" id="UP001497623"/>
    </source>
</evidence>
<keyword evidence="8" id="KW-1015">Disulfide bond</keyword>
<protein>
    <recommendedName>
        <fullName evidence="3">Apolipoprotein D</fullName>
    </recommendedName>
</protein>
<dbReference type="GO" id="GO:0005576">
    <property type="term" value="C:extracellular region"/>
    <property type="evidence" value="ECO:0007669"/>
    <property type="project" value="UniProtKB-SubCell"/>
</dbReference>
<comment type="similarity">
    <text evidence="2">Belongs to the calycin superfamily. Lipocalin family.</text>
</comment>
<reference evidence="11 12" key="1">
    <citation type="submission" date="2024-05" db="EMBL/GenBank/DDBJ databases">
        <authorList>
            <person name="Wallberg A."/>
        </authorList>
    </citation>
    <scope>NUCLEOTIDE SEQUENCE [LARGE SCALE GENOMIC DNA]</scope>
</reference>
<evidence type="ECO:0000256" key="6">
    <source>
        <dbReference type="ARBA" id="ARBA00022729"/>
    </source>
</evidence>
<evidence type="ECO:0000256" key="1">
    <source>
        <dbReference type="ARBA" id="ARBA00004613"/>
    </source>
</evidence>
<evidence type="ECO:0000256" key="4">
    <source>
        <dbReference type="ARBA" id="ARBA00022448"/>
    </source>
</evidence>
<dbReference type="PROSITE" id="PS00213">
    <property type="entry name" value="LIPOCALIN"/>
    <property type="match status" value="1"/>
</dbReference>
<evidence type="ECO:0000256" key="5">
    <source>
        <dbReference type="ARBA" id="ARBA00022525"/>
    </source>
</evidence>
<accession>A0AAV2PKW8</accession>
<dbReference type="InterPro" id="IPR012674">
    <property type="entry name" value="Calycin"/>
</dbReference>
<feature type="domain" description="Lipocalin/cytosolic fatty-acid binding" evidence="10">
    <location>
        <begin position="40"/>
        <end position="187"/>
    </location>
</feature>
<evidence type="ECO:0000256" key="9">
    <source>
        <dbReference type="ARBA" id="ARBA00023180"/>
    </source>
</evidence>
<evidence type="ECO:0000256" key="8">
    <source>
        <dbReference type="ARBA" id="ARBA00023157"/>
    </source>
</evidence>
<keyword evidence="12" id="KW-1185">Reference proteome</keyword>
<feature type="non-terminal residue" evidence="11">
    <location>
        <position position="202"/>
    </location>
</feature>
<keyword evidence="7" id="KW-0446">Lipid-binding</keyword>